<name>A0A1A8XGY1_9PROT</name>
<gene>
    <name evidence="1" type="ORF">ACCAA_1390008</name>
</gene>
<evidence type="ECO:0000313" key="1">
    <source>
        <dbReference type="EMBL" id="SBT04439.1"/>
    </source>
</evidence>
<dbReference type="AlphaFoldDB" id="A0A1A8XGY1"/>
<accession>A0A1A8XGY1</accession>
<keyword evidence="2" id="KW-1185">Reference proteome</keyword>
<evidence type="ECO:0000313" key="2">
    <source>
        <dbReference type="Proteomes" id="UP000199169"/>
    </source>
</evidence>
<organism evidence="1 2">
    <name type="scientific">Candidatus Accumulibacter aalborgensis</name>
    <dbReference type="NCBI Taxonomy" id="1860102"/>
    <lineage>
        <taxon>Bacteria</taxon>
        <taxon>Pseudomonadati</taxon>
        <taxon>Pseudomonadota</taxon>
        <taxon>Betaproteobacteria</taxon>
        <taxon>Candidatus Accumulibacter</taxon>
    </lineage>
</organism>
<dbReference type="EMBL" id="FLQX01000045">
    <property type="protein sequence ID" value="SBT04439.1"/>
    <property type="molecule type" value="Genomic_DNA"/>
</dbReference>
<dbReference type="Proteomes" id="UP000199169">
    <property type="component" value="Unassembled WGS sequence"/>
</dbReference>
<protein>
    <submittedName>
        <fullName evidence="1">Uncharacterized protein</fullName>
    </submittedName>
</protein>
<sequence>MRWVFNFIEKNWDAGIDEVAREVMEVL</sequence>
<proteinExistence type="predicted"/>
<reference evidence="1 2" key="1">
    <citation type="submission" date="2016-06" db="EMBL/GenBank/DDBJ databases">
        <authorList>
            <person name="Kjaerup R.B."/>
            <person name="Dalgaard T.S."/>
            <person name="Juul-Madsen H.R."/>
        </authorList>
    </citation>
    <scope>NUCLEOTIDE SEQUENCE [LARGE SCALE GENOMIC DNA]</scope>
    <source>
        <strain evidence="1">3</strain>
    </source>
</reference>